<reference evidence="1 2" key="1">
    <citation type="submission" date="2019-06" db="EMBL/GenBank/DDBJ databases">
        <title>Draft genomes of female and male turbot (Scophthalmus maximus).</title>
        <authorList>
            <person name="Xu H."/>
            <person name="Xu X.-W."/>
            <person name="Shao C."/>
            <person name="Chen S."/>
        </authorList>
    </citation>
    <scope>NUCLEOTIDE SEQUENCE [LARGE SCALE GENOMIC DNA]</scope>
    <source>
        <strain evidence="1">Ysfricsl-2016a</strain>
        <tissue evidence="1">Blood</tissue>
    </source>
</reference>
<accession>A0A6A4RZW6</accession>
<gene>
    <name evidence="1" type="ORF">F2P81_020944</name>
</gene>
<dbReference type="AlphaFoldDB" id="A0A6A4RZW6"/>
<organism evidence="1 2">
    <name type="scientific">Scophthalmus maximus</name>
    <name type="common">Turbot</name>
    <name type="synonym">Psetta maxima</name>
    <dbReference type="NCBI Taxonomy" id="52904"/>
    <lineage>
        <taxon>Eukaryota</taxon>
        <taxon>Metazoa</taxon>
        <taxon>Chordata</taxon>
        <taxon>Craniata</taxon>
        <taxon>Vertebrata</taxon>
        <taxon>Euteleostomi</taxon>
        <taxon>Actinopterygii</taxon>
        <taxon>Neopterygii</taxon>
        <taxon>Teleostei</taxon>
        <taxon>Neoteleostei</taxon>
        <taxon>Acanthomorphata</taxon>
        <taxon>Carangaria</taxon>
        <taxon>Pleuronectiformes</taxon>
        <taxon>Pleuronectoidei</taxon>
        <taxon>Scophthalmidae</taxon>
        <taxon>Scophthalmus</taxon>
    </lineage>
</organism>
<protein>
    <submittedName>
        <fullName evidence="1">Uncharacterized protein</fullName>
    </submittedName>
</protein>
<evidence type="ECO:0000313" key="2">
    <source>
        <dbReference type="Proteomes" id="UP000438429"/>
    </source>
</evidence>
<sequence length="98" mass="10240">MQQQRGSESGSFGNLTFVNKVTADGHNLSSAWTATSPRGQTTGGTLRRRSTTFAACCFAPNVTADATGLFVLLVINVSDEGFSSPSNVRSDETAAPPN</sequence>
<name>A0A6A4RZW6_SCOMX</name>
<evidence type="ECO:0000313" key="1">
    <source>
        <dbReference type="EMBL" id="KAF0026207.1"/>
    </source>
</evidence>
<proteinExistence type="predicted"/>
<dbReference type="Proteomes" id="UP000438429">
    <property type="component" value="Unassembled WGS sequence"/>
</dbReference>
<dbReference type="EMBL" id="VEVO01000019">
    <property type="protein sequence ID" value="KAF0026207.1"/>
    <property type="molecule type" value="Genomic_DNA"/>
</dbReference>
<comment type="caution">
    <text evidence="1">The sequence shown here is derived from an EMBL/GenBank/DDBJ whole genome shotgun (WGS) entry which is preliminary data.</text>
</comment>